<evidence type="ECO:0000256" key="3">
    <source>
        <dbReference type="ARBA" id="ARBA00022960"/>
    </source>
</evidence>
<dbReference type="PROSITE" id="PS00923">
    <property type="entry name" value="ASP_GLU_RACEMASE_1"/>
    <property type="match status" value="1"/>
</dbReference>
<comment type="pathway">
    <text evidence="7">Cell wall biogenesis; peptidoglycan biosynthesis.</text>
</comment>
<evidence type="ECO:0000256" key="2">
    <source>
        <dbReference type="ARBA" id="ARBA00013090"/>
    </source>
</evidence>
<dbReference type="InterPro" id="IPR004391">
    <property type="entry name" value="Glu_race"/>
</dbReference>
<organism evidence="8 9">
    <name type="scientific">Halarcobacter ebronensis</name>
    <dbReference type="NCBI Taxonomy" id="1462615"/>
    <lineage>
        <taxon>Bacteria</taxon>
        <taxon>Pseudomonadati</taxon>
        <taxon>Campylobacterota</taxon>
        <taxon>Epsilonproteobacteria</taxon>
        <taxon>Campylobacterales</taxon>
        <taxon>Arcobacteraceae</taxon>
        <taxon>Halarcobacter</taxon>
    </lineage>
</organism>
<dbReference type="UniPathway" id="UPA00219"/>
<evidence type="ECO:0000256" key="5">
    <source>
        <dbReference type="ARBA" id="ARBA00023235"/>
    </source>
</evidence>
<dbReference type="PANTHER" id="PTHR21198">
    <property type="entry name" value="GLUTAMATE RACEMASE"/>
    <property type="match status" value="1"/>
</dbReference>
<dbReference type="AlphaFoldDB" id="A0A4Q0Y7T2"/>
<accession>A0A4Q0Y7T2</accession>
<dbReference type="Pfam" id="PF01177">
    <property type="entry name" value="Asp_Glu_race"/>
    <property type="match status" value="1"/>
</dbReference>
<dbReference type="EMBL" id="PDKJ01000025">
    <property type="protein sequence ID" value="RXJ65514.1"/>
    <property type="molecule type" value="Genomic_DNA"/>
</dbReference>
<proteinExistence type="inferred from homology"/>
<dbReference type="Gene3D" id="3.40.50.1860">
    <property type="match status" value="2"/>
</dbReference>
<evidence type="ECO:0000256" key="4">
    <source>
        <dbReference type="ARBA" id="ARBA00022984"/>
    </source>
</evidence>
<dbReference type="FunFam" id="3.40.50.1860:FF:000001">
    <property type="entry name" value="Glutamate racemase"/>
    <property type="match status" value="1"/>
</dbReference>
<feature type="binding site" evidence="7">
    <location>
        <begin position="185"/>
        <end position="186"/>
    </location>
    <ligand>
        <name>substrate</name>
    </ligand>
</feature>
<dbReference type="GO" id="GO:0071555">
    <property type="term" value="P:cell wall organization"/>
    <property type="evidence" value="ECO:0007669"/>
    <property type="project" value="UniProtKB-KW"/>
</dbReference>
<dbReference type="InterPro" id="IPR015942">
    <property type="entry name" value="Asp/Glu/hydantoin_racemase"/>
</dbReference>
<feature type="binding site" evidence="7">
    <location>
        <begin position="7"/>
        <end position="8"/>
    </location>
    <ligand>
        <name>substrate</name>
    </ligand>
</feature>
<feature type="binding site" evidence="7">
    <location>
        <begin position="72"/>
        <end position="73"/>
    </location>
    <ligand>
        <name>substrate</name>
    </ligand>
</feature>
<keyword evidence="6 7" id="KW-0961">Cell wall biogenesis/degradation</keyword>
<protein>
    <recommendedName>
        <fullName evidence="2 7">Glutamate racemase</fullName>
        <ecNumber evidence="2 7">5.1.1.3</ecNumber>
    </recommendedName>
</protein>
<evidence type="ECO:0000256" key="6">
    <source>
        <dbReference type="ARBA" id="ARBA00023316"/>
    </source>
</evidence>
<dbReference type="InterPro" id="IPR018187">
    <property type="entry name" value="Asp/Glu_racemase_AS_1"/>
</dbReference>
<keyword evidence="5 7" id="KW-0413">Isomerase</keyword>
<dbReference type="HAMAP" id="MF_00258">
    <property type="entry name" value="Glu_racemase"/>
    <property type="match status" value="1"/>
</dbReference>
<dbReference type="InterPro" id="IPR001920">
    <property type="entry name" value="Asp/Glu_race"/>
</dbReference>
<keyword evidence="3 7" id="KW-0133">Cell shape</keyword>
<comment type="function">
    <text evidence="7">Provides the (R)-glutamate required for cell wall biosynthesis.</text>
</comment>
<keyword evidence="4 7" id="KW-0573">Peptidoglycan synthesis</keyword>
<name>A0A4Q0Y7T2_9BACT</name>
<dbReference type="GO" id="GO:0008881">
    <property type="term" value="F:glutamate racemase activity"/>
    <property type="evidence" value="ECO:0007669"/>
    <property type="project" value="UniProtKB-UniRule"/>
</dbReference>
<dbReference type="RefSeq" id="WP_128983585.1">
    <property type="nucleotide sequence ID" value="NZ_PDKJ01000025.1"/>
</dbReference>
<dbReference type="GO" id="GO:0009252">
    <property type="term" value="P:peptidoglycan biosynthetic process"/>
    <property type="evidence" value="ECO:0007669"/>
    <property type="project" value="UniProtKB-UniRule"/>
</dbReference>
<dbReference type="NCBIfam" id="TIGR00067">
    <property type="entry name" value="glut_race"/>
    <property type="match status" value="1"/>
</dbReference>
<evidence type="ECO:0000256" key="1">
    <source>
        <dbReference type="ARBA" id="ARBA00001602"/>
    </source>
</evidence>
<dbReference type="InterPro" id="IPR033134">
    <property type="entry name" value="Asp/Glu_racemase_AS_2"/>
</dbReference>
<reference evidence="8 9" key="1">
    <citation type="submission" date="2017-10" db="EMBL/GenBank/DDBJ databases">
        <title>Genomics of the genus Arcobacter.</title>
        <authorList>
            <person name="Perez-Cataluna A."/>
            <person name="Figueras M.J."/>
        </authorList>
    </citation>
    <scope>NUCLEOTIDE SEQUENCE [LARGE SCALE GENOMIC DNA]</scope>
    <source>
        <strain evidence="8 9">CECT 8993</strain>
    </source>
</reference>
<dbReference type="GO" id="GO:0008360">
    <property type="term" value="P:regulation of cell shape"/>
    <property type="evidence" value="ECO:0007669"/>
    <property type="project" value="UniProtKB-KW"/>
</dbReference>
<feature type="active site" description="Proton donor/acceptor" evidence="7">
    <location>
        <position position="71"/>
    </location>
</feature>
<comment type="similarity">
    <text evidence="7">Belongs to the aspartate/glutamate racemases family.</text>
</comment>
<dbReference type="PANTHER" id="PTHR21198:SF3">
    <property type="entry name" value="GLUTAMATE RACEMASE"/>
    <property type="match status" value="1"/>
</dbReference>
<dbReference type="SUPFAM" id="SSF53681">
    <property type="entry name" value="Aspartate/glutamate racemase"/>
    <property type="match status" value="2"/>
</dbReference>
<feature type="active site" description="Proton donor/acceptor" evidence="7">
    <location>
        <position position="184"/>
    </location>
</feature>
<dbReference type="Proteomes" id="UP000290172">
    <property type="component" value="Unassembled WGS sequence"/>
</dbReference>
<gene>
    <name evidence="7 8" type="primary">murI</name>
    <name evidence="8" type="ORF">CRV08_15040</name>
</gene>
<dbReference type="EC" id="5.1.1.3" evidence="2 7"/>
<dbReference type="PROSITE" id="PS00924">
    <property type="entry name" value="ASP_GLU_RACEMASE_2"/>
    <property type="match status" value="1"/>
</dbReference>
<comment type="caution">
    <text evidence="8">The sequence shown here is derived from an EMBL/GenBank/DDBJ whole genome shotgun (WGS) entry which is preliminary data.</text>
</comment>
<sequence length="265" mass="29541">MRVGVFDSGLGGLTVVQAITKSFKGADIFYVADTKFAPYGEKSKEQILQRSINITEYLIANFKIEVLIVACNTATSAAIKELRELFKNLIVIGTEPGIKPAVKATKSKRIGVLATPATLSGDKYKELLTKLSFEHDFSVYEVACAGLVEQIENGKIFHEDTYSMLEKWLGPMKKRGVDTIVLGCTHYPLVSEVILQIMGKDTILIETGEAIARRLDELCKKSGYCDNKEIEVEVYYTGEIKKDMINVILNRWKDCGKISIKEVNE</sequence>
<evidence type="ECO:0000313" key="9">
    <source>
        <dbReference type="Proteomes" id="UP000290172"/>
    </source>
</evidence>
<evidence type="ECO:0000313" key="8">
    <source>
        <dbReference type="EMBL" id="RXJ65514.1"/>
    </source>
</evidence>
<feature type="binding site" evidence="7">
    <location>
        <begin position="39"/>
        <end position="40"/>
    </location>
    <ligand>
        <name>substrate</name>
    </ligand>
</feature>
<evidence type="ECO:0000256" key="7">
    <source>
        <dbReference type="HAMAP-Rule" id="MF_00258"/>
    </source>
</evidence>
<comment type="catalytic activity">
    <reaction evidence="1 7">
        <text>L-glutamate = D-glutamate</text>
        <dbReference type="Rhea" id="RHEA:12813"/>
        <dbReference type="ChEBI" id="CHEBI:29985"/>
        <dbReference type="ChEBI" id="CHEBI:29986"/>
        <dbReference type="EC" id="5.1.1.3"/>
    </reaction>
</comment>